<sequence>MTEDTDAHPYATIIKTMKAGEFAVIPGLLRELELTAAQREELLERLESVYRPWPYFGDWAIRVRCAIALVEIACRCDVDGVVRALDHEWWPNNEKGFGDALVDLLDGWPPEDLIALAHALKPLWSHLLPVSALVRAAGKPFEIDDEGAVDWFEYLAVQDTPEASADALTASPLAAAALSRLPDAEGLGRSLARDADRGGAAAATLAVLARDGHIDRSRLLRSALQGPLGAEPRTVTPGYLALLTALEPTIEEQTAAADTLVTLVVSAISTAAVKDALGRVRKLADLGRMTDKQVDECLQGLLARPEKTLAAPALPFLWSEARRSPARIGELAPLLGEAFSHPSRGVQEKAVKLAGKLADRLDEDTLKDLSTAAAQLPADLRRQADGLLDSPVTAPRPDAPRTDPLPQPAAVPAFPPPMGSAEEVAAELGAVLADPVAQPVAVERVLDGLVRLAHRDRQALAQAVEPVLRSNERRPHSPGRLTRILLVARAVTGRRPEDDASPYPYFRCRDCGHEAFEGVLDARVDEVVRRILDGTSPPFLLATPTCASGSLDPHVLLERLTEYRRTRVRPGEADFDQALFRVRPDPSFPPAAAEELGSTEGRRLARWLSAGGFPARVCEPTVVLPLERPDDPDSVARHPKRWNLAAIGEATDERQDAHPGTRGHRNPPSWSRHLKGEYEAHDDVPACIRLAVAVDSARLVDFSAPFRAVGAPREANQDLCSWEGTQFEPWRRMFPLWLTVVPGHRELVVARNLRAVAAGAESGSRCAAVHLPAVAEAEGEAGPAVHLALAHGTGAASVMERVATADALLALAGRGELHVGRLARDIAVLIGIDGLKLKRVTETLRHVVQAGASTTVYSVLAEVLPDVLPQPGARPRAGLADLLFLAAECAEATPGRPPVPGVALLAEQRGSSQFVKAARWLRDSTSEARTT</sequence>
<dbReference type="InterPro" id="IPR056726">
    <property type="entry name" value="DUF7824"/>
</dbReference>
<protein>
    <recommendedName>
        <fullName evidence="2">DUF7824 domain-containing protein</fullName>
    </recommendedName>
</protein>
<evidence type="ECO:0000313" key="4">
    <source>
        <dbReference type="Proteomes" id="UP000249616"/>
    </source>
</evidence>
<proteinExistence type="predicted"/>
<evidence type="ECO:0000313" key="3">
    <source>
        <dbReference type="EMBL" id="AWW43380.1"/>
    </source>
</evidence>
<accession>A0A2Z4JEN0</accession>
<keyword evidence="4" id="KW-1185">Reference proteome</keyword>
<keyword evidence="3" id="KW-0614">Plasmid</keyword>
<dbReference type="Pfam" id="PF25148">
    <property type="entry name" value="DUF7824"/>
    <property type="match status" value="1"/>
</dbReference>
<evidence type="ECO:0000259" key="2">
    <source>
        <dbReference type="Pfam" id="PF25148"/>
    </source>
</evidence>
<dbReference type="EMBL" id="CP030074">
    <property type="protein sequence ID" value="AWW43380.1"/>
    <property type="molecule type" value="Genomic_DNA"/>
</dbReference>
<reference evidence="4" key="1">
    <citation type="submission" date="2018-06" db="EMBL/GenBank/DDBJ databases">
        <authorList>
            <person name="Li K."/>
        </authorList>
    </citation>
    <scope>NUCLEOTIDE SEQUENCE [LARGE SCALE GENOMIC DNA]</scope>
    <source>
        <strain evidence="4">ZFG47</strain>
        <plasmid evidence="4">unnamed1</plasmid>
    </source>
</reference>
<dbReference type="AlphaFoldDB" id="A0A2Z4JEN0"/>
<dbReference type="KEGG" id="scad:DN051_43225"/>
<organism evidence="3 4">
    <name type="scientific">Streptomyces cadmiisoli</name>
    <dbReference type="NCBI Taxonomy" id="2184053"/>
    <lineage>
        <taxon>Bacteria</taxon>
        <taxon>Bacillati</taxon>
        <taxon>Actinomycetota</taxon>
        <taxon>Actinomycetes</taxon>
        <taxon>Kitasatosporales</taxon>
        <taxon>Streptomycetaceae</taxon>
        <taxon>Streptomyces</taxon>
        <taxon>Streptomyces aurantiacus group</taxon>
    </lineage>
</organism>
<feature type="domain" description="DUF7824" evidence="2">
    <location>
        <begin position="518"/>
        <end position="605"/>
    </location>
</feature>
<dbReference type="RefSeq" id="WP_112443196.1">
    <property type="nucleotide sequence ID" value="NZ_CP030074.1"/>
</dbReference>
<feature type="region of interest" description="Disordered" evidence="1">
    <location>
        <begin position="651"/>
        <end position="673"/>
    </location>
</feature>
<name>A0A2Z4JEN0_9ACTN</name>
<dbReference type="Proteomes" id="UP000249616">
    <property type="component" value="Plasmid unnamed1"/>
</dbReference>
<feature type="region of interest" description="Disordered" evidence="1">
    <location>
        <begin position="380"/>
        <end position="407"/>
    </location>
</feature>
<geneLocation type="plasmid" evidence="3 4">
    <name>unnamed1</name>
</geneLocation>
<evidence type="ECO:0000256" key="1">
    <source>
        <dbReference type="SAM" id="MobiDB-lite"/>
    </source>
</evidence>
<gene>
    <name evidence="3" type="ORF">DN051_43225</name>
</gene>